<dbReference type="InterPro" id="IPR045307">
    <property type="entry name" value="ADCK1_dom"/>
</dbReference>
<dbReference type="CDD" id="cd13969">
    <property type="entry name" value="ADCK1-like"/>
    <property type="match status" value="1"/>
</dbReference>
<evidence type="ECO:0000256" key="1">
    <source>
        <dbReference type="ARBA" id="ARBA00009670"/>
    </source>
</evidence>
<dbReference type="Gene3D" id="1.10.510.10">
    <property type="entry name" value="Transferase(Phosphotransferase) domain 1"/>
    <property type="match status" value="1"/>
</dbReference>
<keyword evidence="4" id="KW-1185">Reference proteome</keyword>
<dbReference type="GO" id="GO:0004672">
    <property type="term" value="F:protein kinase activity"/>
    <property type="evidence" value="ECO:0007669"/>
    <property type="project" value="InterPro"/>
</dbReference>
<dbReference type="PANTHER" id="PTHR43173">
    <property type="entry name" value="ABC1 FAMILY PROTEIN"/>
    <property type="match status" value="1"/>
</dbReference>
<proteinExistence type="inferred from homology"/>
<dbReference type="InterPro" id="IPR004147">
    <property type="entry name" value="ABC1_dom"/>
</dbReference>
<dbReference type="GO" id="GO:0005524">
    <property type="term" value="F:ATP binding"/>
    <property type="evidence" value="ECO:0007669"/>
    <property type="project" value="InterPro"/>
</dbReference>
<feature type="domain" description="Protein kinase" evidence="2">
    <location>
        <begin position="160"/>
        <end position="528"/>
    </location>
</feature>
<dbReference type="SUPFAM" id="SSF56112">
    <property type="entry name" value="Protein kinase-like (PK-like)"/>
    <property type="match status" value="1"/>
</dbReference>
<dbReference type="InterPro" id="IPR000719">
    <property type="entry name" value="Prot_kinase_dom"/>
</dbReference>
<reference evidence="3" key="1">
    <citation type="submission" date="2022-07" db="EMBL/GenBank/DDBJ databases">
        <title>Phylogenomic reconstructions and comparative analyses of Kickxellomycotina fungi.</title>
        <authorList>
            <person name="Reynolds N.K."/>
            <person name="Stajich J.E."/>
            <person name="Barry K."/>
            <person name="Grigoriev I.V."/>
            <person name="Crous P."/>
            <person name="Smith M.E."/>
        </authorList>
    </citation>
    <scope>NUCLEOTIDE SEQUENCE</scope>
    <source>
        <strain evidence="3">NBRC 105414</strain>
    </source>
</reference>
<organism evidence="3 4">
    <name type="scientific">Coemansia javaensis</name>
    <dbReference type="NCBI Taxonomy" id="2761396"/>
    <lineage>
        <taxon>Eukaryota</taxon>
        <taxon>Fungi</taxon>
        <taxon>Fungi incertae sedis</taxon>
        <taxon>Zoopagomycota</taxon>
        <taxon>Kickxellomycotina</taxon>
        <taxon>Kickxellomycetes</taxon>
        <taxon>Kickxellales</taxon>
        <taxon>Kickxellaceae</taxon>
        <taxon>Coemansia</taxon>
    </lineage>
</organism>
<dbReference type="EMBL" id="JANBUL010000074">
    <property type="protein sequence ID" value="KAJ2782381.1"/>
    <property type="molecule type" value="Genomic_DNA"/>
</dbReference>
<dbReference type="PROSITE" id="PS50011">
    <property type="entry name" value="PROTEIN_KINASE_DOM"/>
    <property type="match status" value="1"/>
</dbReference>
<dbReference type="Pfam" id="PF03109">
    <property type="entry name" value="ABC1"/>
    <property type="match status" value="1"/>
</dbReference>
<evidence type="ECO:0000313" key="3">
    <source>
        <dbReference type="EMBL" id="KAJ2782381.1"/>
    </source>
</evidence>
<dbReference type="PANTHER" id="PTHR43173:SF19">
    <property type="entry name" value="AARF DOMAIN-CONTAINING PROTEIN KINASE 1"/>
    <property type="match status" value="1"/>
</dbReference>
<evidence type="ECO:0000259" key="2">
    <source>
        <dbReference type="PROSITE" id="PS50011"/>
    </source>
</evidence>
<comment type="caution">
    <text evidence="3">The sequence shown here is derived from an EMBL/GenBank/DDBJ whole genome shotgun (WGS) entry which is preliminary data.</text>
</comment>
<evidence type="ECO:0000313" key="4">
    <source>
        <dbReference type="Proteomes" id="UP001140217"/>
    </source>
</evidence>
<dbReference type="AlphaFoldDB" id="A0A9W8HCI3"/>
<name>A0A9W8HCI3_9FUNG</name>
<dbReference type="OrthoDB" id="427480at2759"/>
<dbReference type="GO" id="GO:0055088">
    <property type="term" value="P:lipid homeostasis"/>
    <property type="evidence" value="ECO:0007669"/>
    <property type="project" value="TreeGrafter"/>
</dbReference>
<dbReference type="InterPro" id="IPR011009">
    <property type="entry name" value="Kinase-like_dom_sf"/>
</dbReference>
<sequence>MAAGAGGYAAYNYDTAYLVAVSVRRSSVMAAATCQVAWDYYRNFPALPPAAGAAAAAAAAAEEEEQRGGDMDPEERARILAARSAVHLRAAERIRRALMRNGGVYIKLGQHISALEHVLPAEWCRTMQALQDQNTPSALADVARVIEADTGQSVGQLFSAFDAEPLGVASLAQVHRAVLRETGEPVAVKVQHPMVRAYSDIDIATVSVLLELVHSVFPDFKFMWLGAEMRSSLPRELDFRSDKANAEQVAWNFAARPDIPLAVPRMIRATERVLVMEHVDGSRCDDLAYLRRHGIDPAQVSRAIGRVFAEMTFVHGFLHCDPHPGNLFVRPRSPGATAHGHNFELVLLDHGLYRRLPSRFRYEYAEMWRALMRGDVQQIQHWSRRLSGTDLYRVFSAILTGRDWSAIEAKSLAGGAPGLDVGALAAQQLDLLRQVADVLASVPPVLLLVLKTNDLLNMVNQRLFADQPPAAQRHAQTRAWLLLSRYCLMTVCDARAAEIRHSAAARSGIAPAVRRACSLLLNRLAFWLHAAALSAYSAALSAEDRVARWGRVLLSRSAIRAV</sequence>
<protein>
    <recommendedName>
        <fullName evidence="2">Protein kinase domain-containing protein</fullName>
    </recommendedName>
</protein>
<dbReference type="GO" id="GO:0007005">
    <property type="term" value="P:mitochondrion organization"/>
    <property type="evidence" value="ECO:0007669"/>
    <property type="project" value="TreeGrafter"/>
</dbReference>
<accession>A0A9W8HCI3</accession>
<comment type="similarity">
    <text evidence="1">Belongs to the protein kinase superfamily. ADCK protein kinase family.</text>
</comment>
<dbReference type="InterPro" id="IPR051130">
    <property type="entry name" value="Mito_struct-func_regulator"/>
</dbReference>
<dbReference type="Proteomes" id="UP001140217">
    <property type="component" value="Unassembled WGS sequence"/>
</dbReference>
<dbReference type="GO" id="GO:0005743">
    <property type="term" value="C:mitochondrial inner membrane"/>
    <property type="evidence" value="ECO:0007669"/>
    <property type="project" value="TreeGrafter"/>
</dbReference>
<gene>
    <name evidence="3" type="ORF">H4R18_002314</name>
</gene>